<comment type="similarity">
    <text evidence="1">Belongs to the ROK (NagC/XylR) family.</text>
</comment>
<proteinExistence type="inferred from homology"/>
<dbReference type="EMBL" id="BMHF01000007">
    <property type="protein sequence ID" value="GGA37111.1"/>
    <property type="molecule type" value="Genomic_DNA"/>
</dbReference>
<keyword evidence="3" id="KW-1185">Reference proteome</keyword>
<sequence>MMPPASEGETLLALDLGGTKLLIGEVDSKGRILHSKRYPSGMLTQRQATELMMASLDDYLKTSGLVGGKPAAMGVGLIGLVEANQGRWLMIDPGRKEEIRLAELLERRYGYPCRVENDVKAAALAEQRFGAGQGISDFIYLNIGTGIGAGIIAEGRLLRGWQNDSGEVGHMTVDYSGGTPCPCGRFGCAEALASGGGMDRRLRLLGQRHPDSPLLNLAAHGFVSAEEIFTYAEADDPLAVKIAIDAADAAAELILNLVRVSNPERVVLGGGVAGSAWMRRELPKRLKLPVMDSVRHGVVLSDLDPAAAGLIGAAAVGLGAQS</sequence>
<keyword evidence="2" id="KW-0808">Transferase</keyword>
<gene>
    <name evidence="2" type="ORF">GCM10010917_22830</name>
</gene>
<evidence type="ECO:0000313" key="2">
    <source>
        <dbReference type="EMBL" id="GGA37111.1"/>
    </source>
</evidence>
<dbReference type="Proteomes" id="UP000609323">
    <property type="component" value="Unassembled WGS sequence"/>
</dbReference>
<organism evidence="2 3">
    <name type="scientific">Paenibacillus physcomitrellae</name>
    <dbReference type="NCBI Taxonomy" id="1619311"/>
    <lineage>
        <taxon>Bacteria</taxon>
        <taxon>Bacillati</taxon>
        <taxon>Bacillota</taxon>
        <taxon>Bacilli</taxon>
        <taxon>Bacillales</taxon>
        <taxon>Paenibacillaceae</taxon>
        <taxon>Paenibacillus</taxon>
    </lineage>
</organism>
<dbReference type="PANTHER" id="PTHR18964">
    <property type="entry name" value="ROK (REPRESSOR, ORF, KINASE) FAMILY"/>
    <property type="match status" value="1"/>
</dbReference>
<dbReference type="PROSITE" id="PS01125">
    <property type="entry name" value="ROK"/>
    <property type="match status" value="1"/>
</dbReference>
<dbReference type="InterPro" id="IPR000600">
    <property type="entry name" value="ROK"/>
</dbReference>
<keyword evidence="2" id="KW-0418">Kinase</keyword>
<dbReference type="Gene3D" id="3.30.420.40">
    <property type="match status" value="2"/>
</dbReference>
<protein>
    <submittedName>
        <fullName evidence="2">Sugar kinase</fullName>
    </submittedName>
</protein>
<dbReference type="PANTHER" id="PTHR18964:SF149">
    <property type="entry name" value="BIFUNCTIONAL UDP-N-ACETYLGLUCOSAMINE 2-EPIMERASE_N-ACETYLMANNOSAMINE KINASE"/>
    <property type="match status" value="1"/>
</dbReference>
<dbReference type="SUPFAM" id="SSF53067">
    <property type="entry name" value="Actin-like ATPase domain"/>
    <property type="match status" value="1"/>
</dbReference>
<dbReference type="RefSeq" id="WP_094095660.1">
    <property type="nucleotide sequence ID" value="NZ_BMHF01000007.1"/>
</dbReference>
<evidence type="ECO:0000313" key="3">
    <source>
        <dbReference type="Proteomes" id="UP000609323"/>
    </source>
</evidence>
<dbReference type="Pfam" id="PF00480">
    <property type="entry name" value="ROK"/>
    <property type="match status" value="1"/>
</dbReference>
<comment type="caution">
    <text evidence="2">The sequence shown here is derived from an EMBL/GenBank/DDBJ whole genome shotgun (WGS) entry which is preliminary data.</text>
</comment>
<dbReference type="InterPro" id="IPR043129">
    <property type="entry name" value="ATPase_NBD"/>
</dbReference>
<accession>A0ABQ1G5T0</accession>
<dbReference type="InterPro" id="IPR049874">
    <property type="entry name" value="ROK_cs"/>
</dbReference>
<dbReference type="GO" id="GO:0016301">
    <property type="term" value="F:kinase activity"/>
    <property type="evidence" value="ECO:0007669"/>
    <property type="project" value="UniProtKB-KW"/>
</dbReference>
<evidence type="ECO:0000256" key="1">
    <source>
        <dbReference type="ARBA" id="ARBA00006479"/>
    </source>
</evidence>
<name>A0ABQ1G5T0_9BACL</name>
<reference evidence="3" key="1">
    <citation type="journal article" date="2019" name="Int. J. Syst. Evol. Microbiol.">
        <title>The Global Catalogue of Microorganisms (GCM) 10K type strain sequencing project: providing services to taxonomists for standard genome sequencing and annotation.</title>
        <authorList>
            <consortium name="The Broad Institute Genomics Platform"/>
            <consortium name="The Broad Institute Genome Sequencing Center for Infectious Disease"/>
            <person name="Wu L."/>
            <person name="Ma J."/>
        </authorList>
    </citation>
    <scope>NUCLEOTIDE SEQUENCE [LARGE SCALE GENOMIC DNA]</scope>
    <source>
        <strain evidence="3">CGMCC 1.15044</strain>
    </source>
</reference>